<proteinExistence type="predicted"/>
<keyword evidence="3" id="KW-1185">Reference proteome</keyword>
<feature type="compositionally biased region" description="Low complexity" evidence="1">
    <location>
        <begin position="160"/>
        <end position="170"/>
    </location>
</feature>
<dbReference type="AlphaFoldDB" id="A0AAV9P509"/>
<gene>
    <name evidence="2" type="ORF">LTR77_007294</name>
</gene>
<feature type="compositionally biased region" description="Basic residues" evidence="1">
    <location>
        <begin position="26"/>
        <end position="49"/>
    </location>
</feature>
<name>A0AAV9P509_9PEZI</name>
<sequence>MPAKTDKKKKRSKSRSKEKSKEKSRTRMTSRGYERRRSRSAPRDHHKLHRKEEKEDEIGNGPPDDDDSDSEHDEEAEPVCPQRSAPQRRRPQQDARPLPHRSYTQPHPHAGGTHAPQTPQRGAPPMHPSRGQSYGGSTQTPEQAAYYNARHAAPPPVPSPSYQYGYPPQYFSTSPHGPQIPRSPQAAQFNSFGVPYSMQQSVPLGYNQQQAYAQASAAYRQSPPYTPHHSSYAHPSAGYEGSPQQSCHRTAYSPHKSSYPSPNASPHMRRSSASYRESPPRSNDRPRRSDVYDIYGSRWDGMDYGMPSTGPKLRRSATASSHVPYDDTHRRSPEIPRSRPSYVYDDDDDRERRQGGRTPRSGGRHSRQTEPSFVGLDEYDFQRFDGQRGHRSPEREHRRSECCAEPETKSRRRDSRYEADSDGGDGHSRSPDDRQYATPRRARSDTDEHSRPWEDRQPPRTPARGPEAESSQQPRARPARRGKPDPKKIDEYQKLLNFKPGSIDLKAIEQALDAQKSIKLSRVCRYVATEDPFAKDWQSVAQGQTPTPEENDPYASAFLLVSGEGVPRDDPDFLHGVAAFALLAAQSPLDKEPVKRKDPKQLIPDTVSLSWFCRHVGEGQDILSMMRSLIGQLLSHGDMHAPHEAPPKTFDKMLDFLKHCIVEQLRARHILCVIDSLHVYSGKECIKLVEALAAHTKGRAGDFKVRLIITALSSESVLSADLEPAQHLTVLDHVVNEYRRRRAQ</sequence>
<feature type="region of interest" description="Disordered" evidence="1">
    <location>
        <begin position="211"/>
        <end position="488"/>
    </location>
</feature>
<feature type="compositionally biased region" description="Basic and acidic residues" evidence="1">
    <location>
        <begin position="442"/>
        <end position="458"/>
    </location>
</feature>
<feature type="region of interest" description="Disordered" evidence="1">
    <location>
        <begin position="1"/>
        <end position="188"/>
    </location>
</feature>
<feature type="compositionally biased region" description="Basic and acidic residues" evidence="1">
    <location>
        <begin position="380"/>
        <end position="435"/>
    </location>
</feature>
<feature type="compositionally biased region" description="Acidic residues" evidence="1">
    <location>
        <begin position="54"/>
        <end position="77"/>
    </location>
</feature>
<accession>A0AAV9P509</accession>
<feature type="compositionally biased region" description="Polar residues" evidence="1">
    <location>
        <begin position="130"/>
        <end position="142"/>
    </location>
</feature>
<comment type="caution">
    <text evidence="2">The sequence shown here is derived from an EMBL/GenBank/DDBJ whole genome shotgun (WGS) entry which is preliminary data.</text>
</comment>
<reference evidence="2 3" key="1">
    <citation type="submission" date="2023-08" db="EMBL/GenBank/DDBJ databases">
        <title>Black Yeasts Isolated from many extreme environments.</title>
        <authorList>
            <person name="Coleine C."/>
            <person name="Stajich J.E."/>
            <person name="Selbmann L."/>
        </authorList>
    </citation>
    <scope>NUCLEOTIDE SEQUENCE [LARGE SCALE GENOMIC DNA]</scope>
    <source>
        <strain evidence="2 3">CCFEE 5935</strain>
    </source>
</reference>
<organism evidence="2 3">
    <name type="scientific">Saxophila tyrrhenica</name>
    <dbReference type="NCBI Taxonomy" id="1690608"/>
    <lineage>
        <taxon>Eukaryota</taxon>
        <taxon>Fungi</taxon>
        <taxon>Dikarya</taxon>
        <taxon>Ascomycota</taxon>
        <taxon>Pezizomycotina</taxon>
        <taxon>Dothideomycetes</taxon>
        <taxon>Dothideomycetidae</taxon>
        <taxon>Mycosphaerellales</taxon>
        <taxon>Extremaceae</taxon>
        <taxon>Saxophila</taxon>
    </lineage>
</organism>
<feature type="compositionally biased region" description="Basic residues" evidence="1">
    <location>
        <begin position="1"/>
        <end position="14"/>
    </location>
</feature>
<dbReference type="Proteomes" id="UP001337655">
    <property type="component" value="Unassembled WGS sequence"/>
</dbReference>
<evidence type="ECO:0000313" key="2">
    <source>
        <dbReference type="EMBL" id="KAK5167595.1"/>
    </source>
</evidence>
<evidence type="ECO:0000313" key="3">
    <source>
        <dbReference type="Proteomes" id="UP001337655"/>
    </source>
</evidence>
<feature type="compositionally biased region" description="Low complexity" evidence="1">
    <location>
        <begin position="211"/>
        <end position="222"/>
    </location>
</feature>
<dbReference type="RefSeq" id="XP_064657301.1">
    <property type="nucleotide sequence ID" value="XM_064804531.1"/>
</dbReference>
<dbReference type="GeneID" id="89928630"/>
<feature type="compositionally biased region" description="Polar residues" evidence="1">
    <location>
        <begin position="255"/>
        <end position="264"/>
    </location>
</feature>
<evidence type="ECO:0000256" key="1">
    <source>
        <dbReference type="SAM" id="MobiDB-lite"/>
    </source>
</evidence>
<dbReference type="EMBL" id="JAVRRT010000011">
    <property type="protein sequence ID" value="KAK5167595.1"/>
    <property type="molecule type" value="Genomic_DNA"/>
</dbReference>
<feature type="compositionally biased region" description="Basic and acidic residues" evidence="1">
    <location>
        <begin position="278"/>
        <end position="291"/>
    </location>
</feature>
<protein>
    <submittedName>
        <fullName evidence="2">Uncharacterized protein</fullName>
    </submittedName>
</protein>
<feature type="compositionally biased region" description="Basic and acidic residues" evidence="1">
    <location>
        <begin position="15"/>
        <end position="25"/>
    </location>
</feature>
<feature type="compositionally biased region" description="Basic and acidic residues" evidence="1">
    <location>
        <begin position="324"/>
        <end position="337"/>
    </location>
</feature>